<keyword evidence="9 12" id="KW-0472">Membrane</keyword>
<evidence type="ECO:0000256" key="2">
    <source>
        <dbReference type="ARBA" id="ARBA00022475"/>
    </source>
</evidence>
<evidence type="ECO:0000313" key="15">
    <source>
        <dbReference type="EMBL" id="AQQ54364.1"/>
    </source>
</evidence>
<comment type="subcellular location">
    <subcellularLocation>
        <location evidence="1 12">Cell membrane</location>
        <topology evidence="1 12">Multi-pass membrane protein</topology>
    </subcellularLocation>
</comment>
<dbReference type="Proteomes" id="UP000188184">
    <property type="component" value="Chromosome"/>
</dbReference>
<evidence type="ECO:0000256" key="7">
    <source>
        <dbReference type="ARBA" id="ARBA00022989"/>
    </source>
</evidence>
<comment type="function">
    <text evidence="12">Catalyzes the reversible phosphatidyl group transfer from one phosphatidylglycerol molecule to another to form cardiolipin (CL) (diphosphatidylglycerol) and glycerol.</text>
</comment>
<evidence type="ECO:0000256" key="11">
    <source>
        <dbReference type="ARBA" id="ARBA00023264"/>
    </source>
</evidence>
<dbReference type="SMART" id="SM00155">
    <property type="entry name" value="PLDc"/>
    <property type="match status" value="2"/>
</dbReference>
<gene>
    <name evidence="15" type="ORF">B0X71_15490</name>
</gene>
<organism evidence="15 16">
    <name type="scientific">Planococcus lenghuensis</name>
    <dbReference type="NCBI Taxonomy" id="2213202"/>
    <lineage>
        <taxon>Bacteria</taxon>
        <taxon>Bacillati</taxon>
        <taxon>Bacillota</taxon>
        <taxon>Bacilli</taxon>
        <taxon>Bacillales</taxon>
        <taxon>Caryophanaceae</taxon>
        <taxon>Planococcus</taxon>
    </lineage>
</organism>
<evidence type="ECO:0000256" key="9">
    <source>
        <dbReference type="ARBA" id="ARBA00023136"/>
    </source>
</evidence>
<feature type="active site" evidence="12">
    <location>
        <position position="401"/>
    </location>
</feature>
<feature type="domain" description="PLD phosphodiesterase" evidence="14">
    <location>
        <begin position="211"/>
        <end position="238"/>
    </location>
</feature>
<dbReference type="InterPro" id="IPR027379">
    <property type="entry name" value="CLS_N"/>
</dbReference>
<feature type="active site" evidence="12">
    <location>
        <position position="223"/>
    </location>
</feature>
<dbReference type="EMBL" id="CP019640">
    <property type="protein sequence ID" value="AQQ54364.1"/>
    <property type="molecule type" value="Genomic_DNA"/>
</dbReference>
<comment type="caution">
    <text evidence="12">Lacks conserved residue(s) required for the propagation of feature annotation.</text>
</comment>
<dbReference type="PROSITE" id="PS50035">
    <property type="entry name" value="PLD"/>
    <property type="match status" value="2"/>
</dbReference>
<proteinExistence type="inferred from homology"/>
<keyword evidence="5 12" id="KW-0812">Transmembrane</keyword>
<dbReference type="PANTHER" id="PTHR21248">
    <property type="entry name" value="CARDIOLIPIN SYNTHASE"/>
    <property type="match status" value="1"/>
</dbReference>
<feature type="active site" evidence="12">
    <location>
        <position position="218"/>
    </location>
</feature>
<evidence type="ECO:0000256" key="10">
    <source>
        <dbReference type="ARBA" id="ARBA00023209"/>
    </source>
</evidence>
<keyword evidence="8 12" id="KW-0443">Lipid metabolism</keyword>
<dbReference type="OrthoDB" id="9762009at2"/>
<sequence length="476" mass="54385">MASIFFFLNIILAVIIVFRERKTPSSTWAWLMVLFFLPVIGFFLYLFFGRSFKKERLKQQSTYFNDELAKAADDQLHAVTTGAFQHPVSVTQELEGLVRMNLQTAPALLTFNNRISIFSDGRDKFDALFEDIRNAKDHIHMEYYIIRKDALAQKLLDLLTQKAKEGVKTLFLYDDVGSHSVNDAFLAEFREAGGKAAPFMPSRLPVINTNMNYRNHRKIVVIDGMISYTGGFNVGEEYLGEKPKFGYWRDTHLRITGGAVHTLQHRFLLDWNEASNSHPVKFAFEYFPPSPDRKGAAMQIVASGPDERHTQVKNGLLKLIASAQQSIYIQTPYFVPEQTIIDALQVASLSGIDVRMMIPDKSDHPFVHSATLSFVGDLLDAGVQVYAYHNGFLHAKMMIIDGKAFTLGSANMDVRSFKLNFEVNAFIFDRETTEAMTEVFFRDMELTSQLTQEYFDSRSLFKRIRHRFARLMAPLL</sequence>
<keyword evidence="2 12" id="KW-1003">Cell membrane</keyword>
<comment type="catalytic activity">
    <reaction evidence="12">
        <text>2 a 1,2-diacyl-sn-glycero-3-phospho-(1'-sn-glycerol) = a cardiolipin + glycerol</text>
        <dbReference type="Rhea" id="RHEA:31451"/>
        <dbReference type="ChEBI" id="CHEBI:17754"/>
        <dbReference type="ChEBI" id="CHEBI:62237"/>
        <dbReference type="ChEBI" id="CHEBI:64716"/>
    </reaction>
</comment>
<dbReference type="AlphaFoldDB" id="A0A1Q2L1X0"/>
<dbReference type="PANTHER" id="PTHR21248:SF22">
    <property type="entry name" value="PHOSPHOLIPASE D"/>
    <property type="match status" value="1"/>
</dbReference>
<accession>A0A1Q2L1X0</accession>
<evidence type="ECO:0000256" key="8">
    <source>
        <dbReference type="ARBA" id="ARBA00023098"/>
    </source>
</evidence>
<evidence type="ECO:0000256" key="6">
    <source>
        <dbReference type="ARBA" id="ARBA00022737"/>
    </source>
</evidence>
<dbReference type="CDD" id="cd09110">
    <property type="entry name" value="PLDc_CLS_1"/>
    <property type="match status" value="1"/>
</dbReference>
<dbReference type="InterPro" id="IPR030874">
    <property type="entry name" value="Cardiolipin_synth_Firmi"/>
</dbReference>
<dbReference type="Gene3D" id="3.30.870.10">
    <property type="entry name" value="Endonuclease Chain A"/>
    <property type="match status" value="2"/>
</dbReference>
<dbReference type="GO" id="GO:0005886">
    <property type="term" value="C:plasma membrane"/>
    <property type="evidence" value="ECO:0007669"/>
    <property type="project" value="UniProtKB-SubCell"/>
</dbReference>
<feature type="domain" description="PLD phosphodiesterase" evidence="14">
    <location>
        <begin position="389"/>
        <end position="416"/>
    </location>
</feature>
<evidence type="ECO:0000256" key="1">
    <source>
        <dbReference type="ARBA" id="ARBA00004651"/>
    </source>
</evidence>
<evidence type="ECO:0000256" key="13">
    <source>
        <dbReference type="NCBIfam" id="TIGR04265"/>
    </source>
</evidence>
<feature type="active site" evidence="12">
    <location>
        <position position="396"/>
    </location>
</feature>
<reference evidence="15 16" key="1">
    <citation type="submission" date="2017-02" db="EMBL/GenBank/DDBJ databases">
        <title>The complete genomic sequence of a novel cold adapted crude oil-degrading bacterium Planococcus qaidamina Y42.</title>
        <authorList>
            <person name="Yang R."/>
        </authorList>
    </citation>
    <scope>NUCLEOTIDE SEQUENCE [LARGE SCALE GENOMIC DNA]</scope>
    <source>
        <strain evidence="15 16">Y42</strain>
    </source>
</reference>
<feature type="active site" evidence="12">
    <location>
        <position position="216"/>
    </location>
</feature>
<protein>
    <recommendedName>
        <fullName evidence="12 13">Cardiolipin synthase</fullName>
        <shortName evidence="12">CL synthase</shortName>
        <ecNumber evidence="12 13">2.7.8.-</ecNumber>
    </recommendedName>
</protein>
<comment type="similarity">
    <text evidence="12">Belongs to the phospholipase D family. Cardiolipin synthase subfamily.</text>
</comment>
<dbReference type="InterPro" id="IPR001736">
    <property type="entry name" value="PLipase_D/transphosphatidylase"/>
</dbReference>
<dbReference type="NCBIfam" id="TIGR04265">
    <property type="entry name" value="bac_cardiolipin"/>
    <property type="match status" value="1"/>
</dbReference>
<name>A0A1Q2L1X0_9BACL</name>
<dbReference type="Pfam" id="PF13091">
    <property type="entry name" value="PLDc_2"/>
    <property type="match status" value="2"/>
</dbReference>
<keyword evidence="3 12" id="KW-0444">Lipid biosynthesis</keyword>
<dbReference type="GO" id="GO:0008808">
    <property type="term" value="F:cardiolipin synthase activity"/>
    <property type="evidence" value="ECO:0007669"/>
    <property type="project" value="UniProtKB-UniRule"/>
</dbReference>
<dbReference type="Pfam" id="PF13396">
    <property type="entry name" value="PLDc_N"/>
    <property type="match status" value="1"/>
</dbReference>
<dbReference type="KEGG" id="pmar:B0X71_15490"/>
<dbReference type="FunFam" id="3.30.870.10:FF:000014">
    <property type="entry name" value="Cardiolipin synthase"/>
    <property type="match status" value="1"/>
</dbReference>
<dbReference type="HAMAP" id="MF_01916">
    <property type="entry name" value="Cardiolipin_synth_Cls"/>
    <property type="match status" value="1"/>
</dbReference>
<dbReference type="InterPro" id="IPR025202">
    <property type="entry name" value="PLD-like_dom"/>
</dbReference>
<feature type="active site" evidence="12">
    <location>
        <position position="394"/>
    </location>
</feature>
<evidence type="ECO:0000259" key="14">
    <source>
        <dbReference type="PROSITE" id="PS50035"/>
    </source>
</evidence>
<evidence type="ECO:0000313" key="16">
    <source>
        <dbReference type="Proteomes" id="UP000188184"/>
    </source>
</evidence>
<evidence type="ECO:0000256" key="3">
    <source>
        <dbReference type="ARBA" id="ARBA00022516"/>
    </source>
</evidence>
<keyword evidence="11 12" id="KW-1208">Phospholipid metabolism</keyword>
<dbReference type="CDD" id="cd09112">
    <property type="entry name" value="PLDc_CLS_2"/>
    <property type="match status" value="1"/>
</dbReference>
<keyword evidence="6" id="KW-0677">Repeat</keyword>
<feature type="transmembrane region" description="Helical" evidence="12">
    <location>
        <begin position="29"/>
        <end position="48"/>
    </location>
</feature>
<keyword evidence="16" id="KW-1185">Reference proteome</keyword>
<keyword evidence="4 12" id="KW-0808">Transferase</keyword>
<keyword evidence="10 12" id="KW-0594">Phospholipid biosynthesis</keyword>
<evidence type="ECO:0000256" key="12">
    <source>
        <dbReference type="HAMAP-Rule" id="MF_01916"/>
    </source>
</evidence>
<dbReference type="GO" id="GO:0032049">
    <property type="term" value="P:cardiolipin biosynthetic process"/>
    <property type="evidence" value="ECO:0007669"/>
    <property type="project" value="UniProtKB-UniRule"/>
</dbReference>
<evidence type="ECO:0000256" key="4">
    <source>
        <dbReference type="ARBA" id="ARBA00022679"/>
    </source>
</evidence>
<evidence type="ECO:0000256" key="5">
    <source>
        <dbReference type="ARBA" id="ARBA00022692"/>
    </source>
</evidence>
<dbReference type="InterPro" id="IPR022924">
    <property type="entry name" value="Cardiolipin_synthase"/>
</dbReference>
<keyword evidence="7 12" id="KW-1133">Transmembrane helix</keyword>
<dbReference type="SUPFAM" id="SSF56024">
    <property type="entry name" value="Phospholipase D/nuclease"/>
    <property type="match status" value="2"/>
</dbReference>
<dbReference type="EC" id="2.7.8.-" evidence="12 13"/>